<reference evidence="3" key="1">
    <citation type="journal article" date="2019" name="Int. J. Syst. Evol. Microbiol.">
        <title>The Global Catalogue of Microorganisms (GCM) 10K type strain sequencing project: providing services to taxonomists for standard genome sequencing and annotation.</title>
        <authorList>
            <consortium name="The Broad Institute Genomics Platform"/>
            <consortium name="The Broad Institute Genome Sequencing Center for Infectious Disease"/>
            <person name="Wu L."/>
            <person name="Ma J."/>
        </authorList>
    </citation>
    <scope>NUCLEOTIDE SEQUENCE [LARGE SCALE GENOMIC DNA]</scope>
    <source>
        <strain evidence="3">CGMCC 1.16026</strain>
    </source>
</reference>
<dbReference type="Proteomes" id="UP001596391">
    <property type="component" value="Unassembled WGS sequence"/>
</dbReference>
<comment type="caution">
    <text evidence="2">The sequence shown here is derived from an EMBL/GenBank/DDBJ whole genome shotgun (WGS) entry which is preliminary data.</text>
</comment>
<accession>A0ABW1ZCK8</accession>
<organism evidence="2 3">
    <name type="scientific">Granulicella cerasi</name>
    <dbReference type="NCBI Taxonomy" id="741063"/>
    <lineage>
        <taxon>Bacteria</taxon>
        <taxon>Pseudomonadati</taxon>
        <taxon>Acidobacteriota</taxon>
        <taxon>Terriglobia</taxon>
        <taxon>Terriglobales</taxon>
        <taxon>Acidobacteriaceae</taxon>
        <taxon>Granulicella</taxon>
    </lineage>
</organism>
<dbReference type="EMBL" id="JBHSWI010000001">
    <property type="protein sequence ID" value="MFC6647129.1"/>
    <property type="molecule type" value="Genomic_DNA"/>
</dbReference>
<feature type="compositionally biased region" description="Basic and acidic residues" evidence="1">
    <location>
        <begin position="36"/>
        <end position="54"/>
    </location>
</feature>
<proteinExistence type="predicted"/>
<evidence type="ECO:0000313" key="2">
    <source>
        <dbReference type="EMBL" id="MFC6647129.1"/>
    </source>
</evidence>
<protein>
    <recommendedName>
        <fullName evidence="4">PH domain-containing protein</fullName>
    </recommendedName>
</protein>
<evidence type="ECO:0000313" key="3">
    <source>
        <dbReference type="Proteomes" id="UP001596391"/>
    </source>
</evidence>
<keyword evidence="3" id="KW-1185">Reference proteome</keyword>
<gene>
    <name evidence="2" type="ORF">ACFQBQ_16420</name>
</gene>
<evidence type="ECO:0000256" key="1">
    <source>
        <dbReference type="SAM" id="MobiDB-lite"/>
    </source>
</evidence>
<evidence type="ECO:0008006" key="4">
    <source>
        <dbReference type="Google" id="ProtNLM"/>
    </source>
</evidence>
<feature type="region of interest" description="Disordered" evidence="1">
    <location>
        <begin position="36"/>
        <end position="60"/>
    </location>
</feature>
<name>A0ABW1ZCK8_9BACT</name>
<sequence>MFLRGLMELRKHDHVAVEANDPARLKAWIATLEAELKKPAQMDNKRGDREDSREAPGTVE</sequence>